<evidence type="ECO:0000313" key="1">
    <source>
        <dbReference type="EMBL" id="TBU24178.1"/>
    </source>
</evidence>
<gene>
    <name evidence="1" type="ORF">BD311DRAFT_35061</name>
</gene>
<dbReference type="Proteomes" id="UP000292957">
    <property type="component" value="Unassembled WGS sequence"/>
</dbReference>
<reference evidence="1" key="1">
    <citation type="submission" date="2019-01" db="EMBL/GenBank/DDBJ databases">
        <title>Draft genome sequences of three monokaryotic isolates of the white-rot basidiomycete fungus Dichomitus squalens.</title>
        <authorList>
            <consortium name="DOE Joint Genome Institute"/>
            <person name="Lopez S.C."/>
            <person name="Andreopoulos B."/>
            <person name="Pangilinan J."/>
            <person name="Lipzen A."/>
            <person name="Riley R."/>
            <person name="Ahrendt S."/>
            <person name="Ng V."/>
            <person name="Barry K."/>
            <person name="Daum C."/>
            <person name="Grigoriev I.V."/>
            <person name="Hilden K.S."/>
            <person name="Makela M.R."/>
            <person name="de Vries R.P."/>
        </authorList>
    </citation>
    <scope>NUCLEOTIDE SEQUENCE [LARGE SCALE GENOMIC DNA]</scope>
    <source>
        <strain evidence="1">OM18370.1</strain>
    </source>
</reference>
<proteinExistence type="predicted"/>
<dbReference type="EMBL" id="ML143485">
    <property type="protein sequence ID" value="TBU24178.1"/>
    <property type="molecule type" value="Genomic_DNA"/>
</dbReference>
<protein>
    <submittedName>
        <fullName evidence="1">Uncharacterized protein</fullName>
    </submittedName>
</protein>
<organism evidence="1">
    <name type="scientific">Dichomitus squalens</name>
    <dbReference type="NCBI Taxonomy" id="114155"/>
    <lineage>
        <taxon>Eukaryota</taxon>
        <taxon>Fungi</taxon>
        <taxon>Dikarya</taxon>
        <taxon>Basidiomycota</taxon>
        <taxon>Agaricomycotina</taxon>
        <taxon>Agaricomycetes</taxon>
        <taxon>Polyporales</taxon>
        <taxon>Polyporaceae</taxon>
        <taxon>Dichomitus</taxon>
    </lineage>
</organism>
<accession>A0A4Q9MCU4</accession>
<sequence>MVFALIPEVRHVQPGLVFSLHRTSRAATWKCKAHGPSYQVEAQDRNARGILPAESGRRDSIYGTPMSHRPKELQESQRMSSFVTWPCLPSFHCDHRRRAHRVSDGPTQARTSRHVSQVACWPATNAGRKRTNYSNYEYSIHDDPLVEIRHGQKYSGRIGASADSGKPDV</sequence>
<dbReference type="AlphaFoldDB" id="A0A4Q9MCU4"/>
<name>A0A4Q9MCU4_9APHY</name>